<dbReference type="EMBL" id="UINC01027038">
    <property type="protein sequence ID" value="SVB05583.1"/>
    <property type="molecule type" value="Genomic_DNA"/>
</dbReference>
<dbReference type="PANTHER" id="PTHR43434:SF1">
    <property type="entry name" value="PHOSPHOGLYCOLATE PHOSPHATASE"/>
    <property type="match status" value="1"/>
</dbReference>
<dbReference type="GO" id="GO:0005829">
    <property type="term" value="C:cytosol"/>
    <property type="evidence" value="ECO:0007669"/>
    <property type="project" value="TreeGrafter"/>
</dbReference>
<dbReference type="Gene3D" id="1.10.150.240">
    <property type="entry name" value="Putative phosphatase, domain 2"/>
    <property type="match status" value="1"/>
</dbReference>
<evidence type="ECO:0008006" key="2">
    <source>
        <dbReference type="Google" id="ProtNLM"/>
    </source>
</evidence>
<proteinExistence type="predicted"/>
<dbReference type="SUPFAM" id="SSF56784">
    <property type="entry name" value="HAD-like"/>
    <property type="match status" value="1"/>
</dbReference>
<dbReference type="SFLD" id="SFLDS00003">
    <property type="entry name" value="Haloacid_Dehalogenase"/>
    <property type="match status" value="1"/>
</dbReference>
<dbReference type="InterPro" id="IPR050155">
    <property type="entry name" value="HAD-like_hydrolase_sf"/>
</dbReference>
<name>A0A382AX49_9ZZZZ</name>
<dbReference type="Pfam" id="PF00702">
    <property type="entry name" value="Hydrolase"/>
    <property type="match status" value="1"/>
</dbReference>
<dbReference type="GO" id="GO:0008967">
    <property type="term" value="F:phosphoglycolate phosphatase activity"/>
    <property type="evidence" value="ECO:0007669"/>
    <property type="project" value="TreeGrafter"/>
</dbReference>
<feature type="non-terminal residue" evidence="1">
    <location>
        <position position="188"/>
    </location>
</feature>
<evidence type="ECO:0000313" key="1">
    <source>
        <dbReference type="EMBL" id="SVB05583.1"/>
    </source>
</evidence>
<dbReference type="PANTHER" id="PTHR43434">
    <property type="entry name" value="PHOSPHOGLYCOLATE PHOSPHATASE"/>
    <property type="match status" value="1"/>
</dbReference>
<protein>
    <recommendedName>
        <fullName evidence="2">HAD family hydrolase</fullName>
    </recommendedName>
</protein>
<reference evidence="1" key="1">
    <citation type="submission" date="2018-05" db="EMBL/GenBank/DDBJ databases">
        <authorList>
            <person name="Lanie J.A."/>
            <person name="Ng W.-L."/>
            <person name="Kazmierczak K.M."/>
            <person name="Andrzejewski T.M."/>
            <person name="Davidsen T.M."/>
            <person name="Wayne K.J."/>
            <person name="Tettelin H."/>
            <person name="Glass J.I."/>
            <person name="Rusch D."/>
            <person name="Podicherti R."/>
            <person name="Tsui H.-C.T."/>
            <person name="Winkler M.E."/>
        </authorList>
    </citation>
    <scope>NUCLEOTIDE SEQUENCE</scope>
</reference>
<dbReference type="AlphaFoldDB" id="A0A382AX49"/>
<sequence>MGNERLVLQRVGAVLFDKDGTIIDAHHYWSLMIRYRAEAVAEFVGSDGSRDENGRSMVDLLMSAMGIDGTGRRLRPEGPVGVKKRSEIASIVGEAVRGAGGRMADSEVENRFAEVDRRTAANMDPLLRLLPGVRGVLTSLGEAQVRVGLVTTDLTDRAEHAMRVLGINRLIDVTLGADAVAATKPAPD</sequence>
<dbReference type="InterPro" id="IPR036412">
    <property type="entry name" value="HAD-like_sf"/>
</dbReference>
<dbReference type="GO" id="GO:0006281">
    <property type="term" value="P:DNA repair"/>
    <property type="evidence" value="ECO:0007669"/>
    <property type="project" value="TreeGrafter"/>
</dbReference>
<organism evidence="1">
    <name type="scientific">marine metagenome</name>
    <dbReference type="NCBI Taxonomy" id="408172"/>
    <lineage>
        <taxon>unclassified sequences</taxon>
        <taxon>metagenomes</taxon>
        <taxon>ecological metagenomes</taxon>
    </lineage>
</organism>
<dbReference type="InterPro" id="IPR023214">
    <property type="entry name" value="HAD_sf"/>
</dbReference>
<gene>
    <name evidence="1" type="ORF">METZ01_LOCUS158437</name>
</gene>
<accession>A0A382AX49</accession>
<dbReference type="InterPro" id="IPR023198">
    <property type="entry name" value="PGP-like_dom2"/>
</dbReference>
<dbReference type="SFLD" id="SFLDG01129">
    <property type="entry name" value="C1.5:_HAD__Beta-PGM__Phosphata"/>
    <property type="match status" value="1"/>
</dbReference>
<dbReference type="Gene3D" id="3.40.50.1000">
    <property type="entry name" value="HAD superfamily/HAD-like"/>
    <property type="match status" value="1"/>
</dbReference>